<keyword evidence="2" id="KW-0812">Transmembrane</keyword>
<dbReference type="AlphaFoldDB" id="A0A3N4KM43"/>
<protein>
    <submittedName>
        <fullName evidence="3">Uncharacterized protein</fullName>
    </submittedName>
</protein>
<feature type="region of interest" description="Disordered" evidence="1">
    <location>
        <begin position="64"/>
        <end position="95"/>
    </location>
</feature>
<reference evidence="3 4" key="1">
    <citation type="journal article" date="2018" name="Nat. Ecol. Evol.">
        <title>Pezizomycetes genomes reveal the molecular basis of ectomycorrhizal truffle lifestyle.</title>
        <authorList>
            <person name="Murat C."/>
            <person name="Payen T."/>
            <person name="Noel B."/>
            <person name="Kuo A."/>
            <person name="Morin E."/>
            <person name="Chen J."/>
            <person name="Kohler A."/>
            <person name="Krizsan K."/>
            <person name="Balestrini R."/>
            <person name="Da Silva C."/>
            <person name="Montanini B."/>
            <person name="Hainaut M."/>
            <person name="Levati E."/>
            <person name="Barry K.W."/>
            <person name="Belfiori B."/>
            <person name="Cichocki N."/>
            <person name="Clum A."/>
            <person name="Dockter R.B."/>
            <person name="Fauchery L."/>
            <person name="Guy J."/>
            <person name="Iotti M."/>
            <person name="Le Tacon F."/>
            <person name="Lindquist E.A."/>
            <person name="Lipzen A."/>
            <person name="Malagnac F."/>
            <person name="Mello A."/>
            <person name="Molinier V."/>
            <person name="Miyauchi S."/>
            <person name="Poulain J."/>
            <person name="Riccioni C."/>
            <person name="Rubini A."/>
            <person name="Sitrit Y."/>
            <person name="Splivallo R."/>
            <person name="Traeger S."/>
            <person name="Wang M."/>
            <person name="Zifcakova L."/>
            <person name="Wipf D."/>
            <person name="Zambonelli A."/>
            <person name="Paolocci F."/>
            <person name="Nowrousian M."/>
            <person name="Ottonello S."/>
            <person name="Baldrian P."/>
            <person name="Spatafora J.W."/>
            <person name="Henrissat B."/>
            <person name="Nagy L.G."/>
            <person name="Aury J.M."/>
            <person name="Wincker P."/>
            <person name="Grigoriev I.V."/>
            <person name="Bonfante P."/>
            <person name="Martin F.M."/>
        </authorList>
    </citation>
    <scope>NUCLEOTIDE SEQUENCE [LARGE SCALE GENOMIC DNA]</scope>
    <source>
        <strain evidence="3 4">CCBAS932</strain>
    </source>
</reference>
<accession>A0A3N4KM43</accession>
<name>A0A3N4KM43_9PEZI</name>
<dbReference type="InParanoid" id="A0A3N4KM43"/>
<evidence type="ECO:0000313" key="3">
    <source>
        <dbReference type="EMBL" id="RPB11643.1"/>
    </source>
</evidence>
<evidence type="ECO:0000256" key="2">
    <source>
        <dbReference type="SAM" id="Phobius"/>
    </source>
</evidence>
<gene>
    <name evidence="3" type="ORF">P167DRAFT_606313</name>
</gene>
<dbReference type="EMBL" id="ML119134">
    <property type="protein sequence ID" value="RPB11643.1"/>
    <property type="molecule type" value="Genomic_DNA"/>
</dbReference>
<feature type="transmembrane region" description="Helical" evidence="2">
    <location>
        <begin position="21"/>
        <end position="41"/>
    </location>
</feature>
<evidence type="ECO:0000313" key="4">
    <source>
        <dbReference type="Proteomes" id="UP000277580"/>
    </source>
</evidence>
<keyword evidence="2" id="KW-0472">Membrane</keyword>
<proteinExistence type="predicted"/>
<organism evidence="3 4">
    <name type="scientific">Morchella conica CCBAS932</name>
    <dbReference type="NCBI Taxonomy" id="1392247"/>
    <lineage>
        <taxon>Eukaryota</taxon>
        <taxon>Fungi</taxon>
        <taxon>Dikarya</taxon>
        <taxon>Ascomycota</taxon>
        <taxon>Pezizomycotina</taxon>
        <taxon>Pezizomycetes</taxon>
        <taxon>Pezizales</taxon>
        <taxon>Morchellaceae</taxon>
        <taxon>Morchella</taxon>
    </lineage>
</organism>
<keyword evidence="4" id="KW-1185">Reference proteome</keyword>
<keyword evidence="2" id="KW-1133">Transmembrane helix</keyword>
<dbReference type="Proteomes" id="UP000277580">
    <property type="component" value="Unassembled WGS sequence"/>
</dbReference>
<evidence type="ECO:0000256" key="1">
    <source>
        <dbReference type="SAM" id="MobiDB-lite"/>
    </source>
</evidence>
<sequence length="140" mass="15025">MNEYSLHPRAEGSKSLDNGDIIAIVGIFASVIATVFGVWLLDKLRKRFRGSAAADCHEELTAAEGEANGNQAPSSCEPLSASVLPHQDVGPSTTQSVQMPRAITMAILSAPEVNVSPSRLRADPVRRLEVGINRAKRVYT</sequence>
<dbReference type="OrthoDB" id="5388277at2759"/>